<dbReference type="Proteomes" id="UP000196803">
    <property type="component" value="Unassembled WGS sequence"/>
</dbReference>
<dbReference type="Gene3D" id="3.30.360.10">
    <property type="entry name" value="Dihydrodipicolinate Reductase, domain 2"/>
    <property type="match status" value="1"/>
</dbReference>
<comment type="caution">
    <text evidence="3">The sequence shown here is derived from an EMBL/GenBank/DDBJ whole genome shotgun (WGS) entry which is preliminary data.</text>
</comment>
<keyword evidence="4" id="KW-1185">Reference proteome</keyword>
<evidence type="ECO:0000256" key="1">
    <source>
        <dbReference type="ARBA" id="ARBA00023002"/>
    </source>
</evidence>
<dbReference type="SUPFAM" id="SSF51735">
    <property type="entry name" value="NAD(P)-binding Rossmann-fold domains"/>
    <property type="match status" value="1"/>
</dbReference>
<dbReference type="Pfam" id="PF01408">
    <property type="entry name" value="GFO_IDH_MocA"/>
    <property type="match status" value="1"/>
</dbReference>
<gene>
    <name evidence="3" type="ORF">SAMN05216240_0977</name>
</gene>
<dbReference type="SUPFAM" id="SSF55347">
    <property type="entry name" value="Glyceraldehyde-3-phosphate dehydrogenase-like, C-terminal domain"/>
    <property type="match status" value="1"/>
</dbReference>
<name>A0ABY1S6Z1_CALBS</name>
<dbReference type="InterPro" id="IPR036291">
    <property type="entry name" value="NAD(P)-bd_dom_sf"/>
</dbReference>
<dbReference type="PANTHER" id="PTHR43818">
    <property type="entry name" value="BCDNA.GH03377"/>
    <property type="match status" value="1"/>
</dbReference>
<proteinExistence type="predicted"/>
<dbReference type="InterPro" id="IPR000683">
    <property type="entry name" value="Gfo/Idh/MocA-like_OxRdtase_N"/>
</dbReference>
<dbReference type="PANTHER" id="PTHR43818:SF11">
    <property type="entry name" value="BCDNA.GH03377"/>
    <property type="match status" value="1"/>
</dbReference>
<reference evidence="3 4" key="1">
    <citation type="submission" date="2017-05" db="EMBL/GenBank/DDBJ databases">
        <authorList>
            <person name="Varghese N."/>
            <person name="Submissions S."/>
        </authorList>
    </citation>
    <scope>NUCLEOTIDE SEQUENCE [LARGE SCALE GENOMIC DNA]</scope>
    <source>
        <strain evidence="3 4">MACB1020</strain>
    </source>
</reference>
<accession>A0ABY1S6Z1</accession>
<keyword evidence="1" id="KW-0560">Oxidoreductase</keyword>
<evidence type="ECO:0000313" key="3">
    <source>
        <dbReference type="EMBL" id="SMR92391.1"/>
    </source>
</evidence>
<evidence type="ECO:0000313" key="4">
    <source>
        <dbReference type="Proteomes" id="UP000196803"/>
    </source>
</evidence>
<dbReference type="EMBL" id="FXXC01000001">
    <property type="protein sequence ID" value="SMR92391.1"/>
    <property type="molecule type" value="Genomic_DNA"/>
</dbReference>
<feature type="domain" description="Gfo/Idh/MocA-like oxidoreductase N-terminal" evidence="2">
    <location>
        <begin position="15"/>
        <end position="138"/>
    </location>
</feature>
<dbReference type="Gene3D" id="3.40.50.720">
    <property type="entry name" value="NAD(P)-binding Rossmann-like Domain"/>
    <property type="match status" value="1"/>
</dbReference>
<evidence type="ECO:0000259" key="2">
    <source>
        <dbReference type="Pfam" id="PF01408"/>
    </source>
</evidence>
<organism evidence="3 4">
    <name type="scientific">Caldicellulosiruptor bescii</name>
    <name type="common">Anaerocellum thermophilum</name>
    <dbReference type="NCBI Taxonomy" id="31899"/>
    <lineage>
        <taxon>Bacteria</taxon>
        <taxon>Bacillati</taxon>
        <taxon>Bacillota</taxon>
        <taxon>Bacillota incertae sedis</taxon>
        <taxon>Caldicellulosiruptorales</taxon>
        <taxon>Caldicellulosiruptoraceae</taxon>
        <taxon>Caldicellulosiruptor</taxon>
    </lineage>
</organism>
<dbReference type="InterPro" id="IPR050463">
    <property type="entry name" value="Gfo/Idh/MocA_oxidrdct_glycsds"/>
</dbReference>
<protein>
    <submittedName>
        <fullName evidence="3">Predicted dehydrogenase</fullName>
    </submittedName>
</protein>
<sequence>MIINQKGWTVLNIAKIGLIGISGFGSIHLRSIEQLQGKMVDLRAIVATSYEKNKEVIDRLASRGVEYYQDYRLMLENHKDLDFVAISTPIHLHAPMAIDAMERGFNVLLEKPPAVTIQDIDAIIETKRKTKRVCSVNFQNTSGKAFRKLLEYIREGRLGRIKSIIGVGRWKRDESYYQRNAWAGKLIVDGNYVLDGTINNPLAHLLNNELIIAETSEENGGVPQKVTAELYHGHKIEGEDTACVRIITKTGIEVYFYSTLCNREEESPYIIIEAEKARAYWTFANKFKIEYFDGNTEEFDGGREDLFVNMYINMVEHLFEGKQLYCPLEVTRNFVLASNGAFESSGCIYDIPDEYLEISNENGKIYTYIKNIKEIIDEAAENRKLFSEIGVPWAKQTEEFDLIDYCCFSMFKR</sequence>